<feature type="transmembrane region" description="Helical" evidence="1">
    <location>
        <begin position="76"/>
        <end position="98"/>
    </location>
</feature>
<gene>
    <name evidence="2" type="ORF">F130042H8_34210</name>
</gene>
<proteinExistence type="predicted"/>
<name>A0ABQ0B293_9FIRM</name>
<dbReference type="Proteomes" id="UP001600894">
    <property type="component" value="Unassembled WGS sequence"/>
</dbReference>
<reference evidence="2 3" key="1">
    <citation type="submission" date="2024-04" db="EMBL/GenBank/DDBJ databases">
        <title>Defined microbial consortia suppress multidrug-resistant proinflammatory Enterobacteriaceae via ecological control.</title>
        <authorList>
            <person name="Furuichi M."/>
            <person name="Kawaguchi T."/>
            <person name="Pust M."/>
            <person name="Yasuma K."/>
            <person name="Plichta D."/>
            <person name="Hasegawa N."/>
            <person name="Ohya T."/>
            <person name="Bhattarai S."/>
            <person name="Sasajima S."/>
            <person name="Aoto Y."/>
            <person name="Tuganbaev T."/>
            <person name="Yaginuma M."/>
            <person name="Ueda M."/>
            <person name="Okahashi N."/>
            <person name="Amafuji K."/>
            <person name="Kiridooshi Y."/>
            <person name="Sugita K."/>
            <person name="Strazar M."/>
            <person name="Skelly A."/>
            <person name="Suda W."/>
            <person name="Hattori M."/>
            <person name="Nakamoto N."/>
            <person name="Caballero S."/>
            <person name="Norman J."/>
            <person name="Olle B."/>
            <person name="Tanoue T."/>
            <person name="Arita M."/>
            <person name="Bucci V."/>
            <person name="Atarashi K."/>
            <person name="Xavier R."/>
            <person name="Honda K."/>
        </authorList>
    </citation>
    <scope>NUCLEOTIDE SEQUENCE [LARGE SCALE GENOMIC DNA]</scope>
    <source>
        <strain evidence="3">f13</strain>
    </source>
</reference>
<evidence type="ECO:0000313" key="3">
    <source>
        <dbReference type="Proteomes" id="UP001600894"/>
    </source>
</evidence>
<comment type="caution">
    <text evidence="2">The sequence shown here is derived from an EMBL/GenBank/DDBJ whole genome shotgun (WGS) entry which is preliminary data.</text>
</comment>
<sequence>MYFSFFLCGHLYSPQIGMNYWKHDAGDINISIRQYGSYGAVNILMYIILGLLGSLIYSKAAICLENTLIGRLFSTIGANTLSMLVFQFLIFYLCDYIIEYFNVEIVNSYPFIYAVIKITIAIGLSITFDIFKKFANRIRKRYKTVM</sequence>
<feature type="transmembrane region" description="Helical" evidence="1">
    <location>
        <begin position="43"/>
        <end position="64"/>
    </location>
</feature>
<feature type="transmembrane region" description="Helical" evidence="1">
    <location>
        <begin position="110"/>
        <end position="131"/>
    </location>
</feature>
<organism evidence="2 3">
    <name type="scientific">Enterocloster alcoholdehydrogenati</name>
    <dbReference type="NCBI Taxonomy" id="2547410"/>
    <lineage>
        <taxon>Bacteria</taxon>
        <taxon>Bacillati</taxon>
        <taxon>Bacillota</taxon>
        <taxon>Clostridia</taxon>
        <taxon>Lachnospirales</taxon>
        <taxon>Lachnospiraceae</taxon>
        <taxon>Enterocloster</taxon>
    </lineage>
</organism>
<keyword evidence="1" id="KW-1133">Transmembrane helix</keyword>
<keyword evidence="3" id="KW-1185">Reference proteome</keyword>
<dbReference type="EMBL" id="BAABXL010000001">
    <property type="protein sequence ID" value="GAA6270361.1"/>
    <property type="molecule type" value="Genomic_DNA"/>
</dbReference>
<keyword evidence="1" id="KW-0472">Membrane</keyword>
<accession>A0ABQ0B293</accession>
<evidence type="ECO:0000313" key="2">
    <source>
        <dbReference type="EMBL" id="GAA6270361.1"/>
    </source>
</evidence>
<keyword evidence="1" id="KW-0812">Transmembrane</keyword>
<protein>
    <submittedName>
        <fullName evidence="2">Uncharacterized protein</fullName>
    </submittedName>
</protein>
<evidence type="ECO:0000256" key="1">
    <source>
        <dbReference type="SAM" id="Phobius"/>
    </source>
</evidence>